<comment type="caution">
    <text evidence="1">The sequence shown here is derived from an EMBL/GenBank/DDBJ whole genome shotgun (WGS) entry which is preliminary data.</text>
</comment>
<organism evidence="1 2">
    <name type="scientific">Olpidium bornovanus</name>
    <dbReference type="NCBI Taxonomy" id="278681"/>
    <lineage>
        <taxon>Eukaryota</taxon>
        <taxon>Fungi</taxon>
        <taxon>Fungi incertae sedis</taxon>
        <taxon>Olpidiomycota</taxon>
        <taxon>Olpidiomycotina</taxon>
        <taxon>Olpidiomycetes</taxon>
        <taxon>Olpidiales</taxon>
        <taxon>Olpidiaceae</taxon>
        <taxon>Olpidium</taxon>
    </lineage>
</organism>
<dbReference type="EMBL" id="JAEFCI010002456">
    <property type="protein sequence ID" value="KAG5462221.1"/>
    <property type="molecule type" value="Genomic_DNA"/>
</dbReference>
<proteinExistence type="predicted"/>
<name>A0A8H7ZZC7_9FUNG</name>
<dbReference type="AlphaFoldDB" id="A0A8H7ZZC7"/>
<sequence length="59" mass="6075">MFTAEKLMAGREERAAKDAVRAAKKAAANGGPGPQAAAAGLATDVVRPTPKPKKKVVKF</sequence>
<dbReference type="Proteomes" id="UP000673691">
    <property type="component" value="Unassembled WGS sequence"/>
</dbReference>
<evidence type="ECO:0000313" key="1">
    <source>
        <dbReference type="EMBL" id="KAG5462221.1"/>
    </source>
</evidence>
<keyword evidence="2" id="KW-1185">Reference proteome</keyword>
<reference evidence="1 2" key="1">
    <citation type="journal article" name="Sci. Rep.">
        <title>Genome-scale phylogenetic analyses confirm Olpidium as the closest living zoosporic fungus to the non-flagellated, terrestrial fungi.</title>
        <authorList>
            <person name="Chang Y."/>
            <person name="Rochon D."/>
            <person name="Sekimoto S."/>
            <person name="Wang Y."/>
            <person name="Chovatia M."/>
            <person name="Sandor L."/>
            <person name="Salamov A."/>
            <person name="Grigoriev I.V."/>
            <person name="Stajich J.E."/>
            <person name="Spatafora J.W."/>
        </authorList>
    </citation>
    <scope>NUCLEOTIDE SEQUENCE [LARGE SCALE GENOMIC DNA]</scope>
    <source>
        <strain evidence="1">S191</strain>
    </source>
</reference>
<protein>
    <submittedName>
        <fullName evidence="1">Uncharacterized protein</fullName>
    </submittedName>
</protein>
<evidence type="ECO:0000313" key="2">
    <source>
        <dbReference type="Proteomes" id="UP000673691"/>
    </source>
</evidence>
<gene>
    <name evidence="1" type="ORF">BJ554DRAFT_5480</name>
</gene>
<accession>A0A8H7ZZC7</accession>